<dbReference type="GO" id="GO:0004252">
    <property type="term" value="F:serine-type endopeptidase activity"/>
    <property type="evidence" value="ECO:0007669"/>
    <property type="project" value="InterPro"/>
</dbReference>
<geneLocation type="chloroplast" evidence="7"/>
<dbReference type="GO" id="GO:0009368">
    <property type="term" value="C:endopeptidase Clp complex"/>
    <property type="evidence" value="ECO:0007669"/>
    <property type="project" value="TreeGrafter"/>
</dbReference>
<dbReference type="Pfam" id="PF00574">
    <property type="entry name" value="CLP_protease"/>
    <property type="match status" value="1"/>
</dbReference>
<dbReference type="GO" id="GO:0006515">
    <property type="term" value="P:protein quality control for misfolded or incompletely synthesized proteins"/>
    <property type="evidence" value="ECO:0007669"/>
    <property type="project" value="TreeGrafter"/>
</dbReference>
<keyword evidence="4" id="KW-0378">Hydrolase</keyword>
<dbReference type="SUPFAM" id="SSF52096">
    <property type="entry name" value="ClpP/crotonase"/>
    <property type="match status" value="1"/>
</dbReference>
<evidence type="ECO:0000313" key="7">
    <source>
        <dbReference type="EMBL" id="QYB21639.1"/>
    </source>
</evidence>
<evidence type="ECO:0000256" key="2">
    <source>
        <dbReference type="ARBA" id="ARBA00022640"/>
    </source>
</evidence>
<dbReference type="GO" id="GO:0051117">
    <property type="term" value="F:ATPase binding"/>
    <property type="evidence" value="ECO:0007669"/>
    <property type="project" value="TreeGrafter"/>
</dbReference>
<dbReference type="PRINTS" id="PR00127">
    <property type="entry name" value="CLPPROTEASEP"/>
</dbReference>
<evidence type="ECO:0000256" key="4">
    <source>
        <dbReference type="ARBA" id="ARBA00022801"/>
    </source>
</evidence>
<accession>A0A8F8SUV4</accession>
<reference evidence="7" key="1">
    <citation type="journal article" date="2021" name="Nat. Plants">
        <title>Gene duplications and phylogenomic conflict underlie major pulses of phenotypic evolution in gymnosperms.</title>
        <authorList>
            <person name="Stull G.W."/>
            <person name="Qu X.J."/>
            <person name="Parins-Fukuchi C."/>
            <person name="Yang Y.Y."/>
            <person name="Yang J.B."/>
            <person name="Yang Z.Y."/>
            <person name="Hu Y."/>
            <person name="Ma H."/>
            <person name="Soltis P.S."/>
            <person name="Soltis D.E."/>
            <person name="Li D.Z."/>
            <person name="Smith S.A."/>
            <person name="Yi T.S."/>
        </authorList>
    </citation>
    <scope>NUCLEOTIDE SEQUENCE</scope>
</reference>
<gene>
    <name evidence="7" type="primary">clpP</name>
</gene>
<evidence type="ECO:0000256" key="3">
    <source>
        <dbReference type="ARBA" id="ARBA00022670"/>
    </source>
</evidence>
<sequence>MPLGVPKIPKQKYDNEEPSWTEVFHLLYEQRILFLAKPLDDDLANDIMSLMIYLCIDDRFRDQFLFINCSGGAVISGIGVYDTMQYVQSEIYTIGVGKAFSIGSIVLAGGHPGKRLAFCNTRVMLHQPSSVYPEEDLPAGVIRADWDISRIRTQMVGIYLERTHQTIELDVWRDLERDTYMSAEGAVEYGIIDYIYTDGKVVPPWLRDWRYVTVMPPHRPNDDYSSDDD</sequence>
<keyword evidence="5" id="KW-0720">Serine protease</keyword>
<dbReference type="AlphaFoldDB" id="A0A8F8SUV4"/>
<dbReference type="EMBL" id="MW470982">
    <property type="protein sequence ID" value="QYB21639.1"/>
    <property type="molecule type" value="Genomic_DNA"/>
</dbReference>
<keyword evidence="7" id="KW-0150">Chloroplast</keyword>
<dbReference type="PANTHER" id="PTHR10381:SF15">
    <property type="entry name" value="CHLOROPLASTIC ATP-DEPENDENT CLP PROTEASE PROTEOLYTIC SUBUNIT 1"/>
    <property type="match status" value="1"/>
</dbReference>
<dbReference type="InterPro" id="IPR001907">
    <property type="entry name" value="ClpP"/>
</dbReference>
<organism evidence="7">
    <name type="scientific">Halocarpus bidwillii</name>
    <dbReference type="NCBI Taxonomy" id="120591"/>
    <lineage>
        <taxon>Eukaryota</taxon>
        <taxon>Viridiplantae</taxon>
        <taxon>Streptophyta</taxon>
        <taxon>Embryophyta</taxon>
        <taxon>Tracheophyta</taxon>
        <taxon>Spermatophyta</taxon>
        <taxon>Pinopsida</taxon>
        <taxon>Pinidae</taxon>
        <taxon>Conifers II</taxon>
        <taxon>Araucariales</taxon>
        <taxon>Podocarpaceae</taxon>
        <taxon>Halocarpus</taxon>
    </lineage>
</organism>
<dbReference type="PANTHER" id="PTHR10381">
    <property type="entry name" value="ATP-DEPENDENT CLP PROTEASE PROTEOLYTIC SUBUNIT"/>
    <property type="match status" value="1"/>
</dbReference>
<keyword evidence="2 7" id="KW-0934">Plastid</keyword>
<dbReference type="InterPro" id="IPR023562">
    <property type="entry name" value="ClpP/TepA"/>
</dbReference>
<protein>
    <recommendedName>
        <fullName evidence="6">ATP-dependent Clp protease proteolytic subunit</fullName>
    </recommendedName>
</protein>
<dbReference type="Gene3D" id="3.90.226.10">
    <property type="entry name" value="2-enoyl-CoA Hydratase, Chain A, domain 1"/>
    <property type="match status" value="1"/>
</dbReference>
<name>A0A8F8SUV4_9CONI</name>
<keyword evidence="3 7" id="KW-0645">Protease</keyword>
<dbReference type="GO" id="GO:0004176">
    <property type="term" value="F:ATP-dependent peptidase activity"/>
    <property type="evidence" value="ECO:0007669"/>
    <property type="project" value="InterPro"/>
</dbReference>
<evidence type="ECO:0000256" key="6">
    <source>
        <dbReference type="RuleBase" id="RU003567"/>
    </source>
</evidence>
<dbReference type="InterPro" id="IPR029045">
    <property type="entry name" value="ClpP/crotonase-like_dom_sf"/>
</dbReference>
<dbReference type="CDD" id="cd07017">
    <property type="entry name" value="S14_ClpP_2"/>
    <property type="match status" value="1"/>
</dbReference>
<proteinExistence type="inferred from homology"/>
<evidence type="ECO:0000256" key="5">
    <source>
        <dbReference type="ARBA" id="ARBA00022825"/>
    </source>
</evidence>
<evidence type="ECO:0000256" key="1">
    <source>
        <dbReference type="ARBA" id="ARBA00007039"/>
    </source>
</evidence>
<reference evidence="7" key="2">
    <citation type="submission" date="2021-01" db="EMBL/GenBank/DDBJ databases">
        <authorList>
            <person name="Stull G."/>
            <person name="Qu X.-J."/>
            <person name="Parins-Fukuchi C."/>
            <person name="Yang Y.-Y."/>
            <person name="Yang J.-B."/>
            <person name="Yang Z.-Y."/>
            <person name="Hu Y."/>
            <person name="Ma H."/>
            <person name="Soltis P."/>
            <person name="Soltis D."/>
            <person name="Li D.-Z."/>
            <person name="Smith S."/>
            <person name="Yi T.-S."/>
        </authorList>
    </citation>
    <scope>NUCLEOTIDE SEQUENCE</scope>
</reference>
<comment type="similarity">
    <text evidence="1 6">Belongs to the peptidase S14 family.</text>
</comment>
<dbReference type="GO" id="GO:0009536">
    <property type="term" value="C:plastid"/>
    <property type="evidence" value="ECO:0007669"/>
    <property type="project" value="UniProtKB-ARBA"/>
</dbReference>